<gene>
    <name evidence="7" type="ORF">BA177_02415</name>
</gene>
<dbReference type="EC" id="1.6.5.5" evidence="4"/>
<dbReference type="InterPro" id="IPR036291">
    <property type="entry name" value="NAD(P)-bd_dom_sf"/>
</dbReference>
<dbReference type="InterPro" id="IPR011032">
    <property type="entry name" value="GroES-like_sf"/>
</dbReference>
<dbReference type="InterPro" id="IPR020843">
    <property type="entry name" value="ER"/>
</dbReference>
<dbReference type="PROSITE" id="PS01162">
    <property type="entry name" value="QOR_ZETA_CRYSTAL"/>
    <property type="match status" value="1"/>
</dbReference>
<dbReference type="NCBIfam" id="NF008024">
    <property type="entry name" value="PRK10754.1"/>
    <property type="match status" value="1"/>
</dbReference>
<dbReference type="InterPro" id="IPR047618">
    <property type="entry name" value="QOR-like"/>
</dbReference>
<dbReference type="GO" id="GO:0003960">
    <property type="term" value="F:quinone reductase (NADPH) activity"/>
    <property type="evidence" value="ECO:0007669"/>
    <property type="project" value="UniProtKB-EC"/>
</dbReference>
<comment type="catalytic activity">
    <reaction evidence="5">
        <text>2 a quinone + NADPH + H(+) = 2 a 1,4-benzosemiquinone + NADP(+)</text>
        <dbReference type="Rhea" id="RHEA:14269"/>
        <dbReference type="ChEBI" id="CHEBI:15378"/>
        <dbReference type="ChEBI" id="CHEBI:57783"/>
        <dbReference type="ChEBI" id="CHEBI:58349"/>
        <dbReference type="ChEBI" id="CHEBI:132124"/>
        <dbReference type="ChEBI" id="CHEBI:134225"/>
        <dbReference type="EC" id="1.6.5.5"/>
    </reaction>
</comment>
<name>A0A193LCV7_9GAMM</name>
<dbReference type="SUPFAM" id="SSF50129">
    <property type="entry name" value="GroES-like"/>
    <property type="match status" value="1"/>
</dbReference>
<dbReference type="InterPro" id="IPR002364">
    <property type="entry name" value="Quin_OxRdtase/zeta-crystal_CS"/>
</dbReference>
<dbReference type="Gene3D" id="3.40.50.720">
    <property type="entry name" value="NAD(P)-binding Rossmann-like Domain"/>
    <property type="match status" value="1"/>
</dbReference>
<dbReference type="GO" id="GO:0070402">
    <property type="term" value="F:NADPH binding"/>
    <property type="evidence" value="ECO:0007669"/>
    <property type="project" value="TreeGrafter"/>
</dbReference>
<organism evidence="7 8">
    <name type="scientific">Woeseia oceani</name>
    <dbReference type="NCBI Taxonomy" id="1548547"/>
    <lineage>
        <taxon>Bacteria</taxon>
        <taxon>Pseudomonadati</taxon>
        <taxon>Pseudomonadota</taxon>
        <taxon>Gammaproteobacteria</taxon>
        <taxon>Woeseiales</taxon>
        <taxon>Woeseiaceae</taxon>
        <taxon>Woeseia</taxon>
    </lineage>
</organism>
<dbReference type="SMART" id="SM00829">
    <property type="entry name" value="PKS_ER"/>
    <property type="match status" value="1"/>
</dbReference>
<dbReference type="Pfam" id="PF00107">
    <property type="entry name" value="ADH_zinc_N"/>
    <property type="match status" value="1"/>
</dbReference>
<dbReference type="Pfam" id="PF08240">
    <property type="entry name" value="ADH_N"/>
    <property type="match status" value="1"/>
</dbReference>
<evidence type="ECO:0000313" key="7">
    <source>
        <dbReference type="EMBL" id="ANO50224.1"/>
    </source>
</evidence>
<dbReference type="AlphaFoldDB" id="A0A193LCV7"/>
<dbReference type="GO" id="GO:0035925">
    <property type="term" value="F:mRNA 3'-UTR AU-rich region binding"/>
    <property type="evidence" value="ECO:0007669"/>
    <property type="project" value="TreeGrafter"/>
</dbReference>
<dbReference type="STRING" id="1548547.BA177_02415"/>
<dbReference type="Gene3D" id="3.90.180.10">
    <property type="entry name" value="Medium-chain alcohol dehydrogenases, catalytic domain"/>
    <property type="match status" value="1"/>
</dbReference>
<keyword evidence="8" id="KW-1185">Reference proteome</keyword>
<dbReference type="PANTHER" id="PTHR48106:SF13">
    <property type="entry name" value="QUINONE OXIDOREDUCTASE-RELATED"/>
    <property type="match status" value="1"/>
</dbReference>
<dbReference type="InterPro" id="IPR013149">
    <property type="entry name" value="ADH-like_C"/>
</dbReference>
<dbReference type="Proteomes" id="UP000092695">
    <property type="component" value="Chromosome"/>
</dbReference>
<dbReference type="SUPFAM" id="SSF51735">
    <property type="entry name" value="NAD(P)-binding Rossmann-fold domains"/>
    <property type="match status" value="1"/>
</dbReference>
<dbReference type="PANTHER" id="PTHR48106">
    <property type="entry name" value="QUINONE OXIDOREDUCTASE PIG3-RELATED"/>
    <property type="match status" value="1"/>
</dbReference>
<proteinExistence type="inferred from homology"/>
<evidence type="ECO:0000256" key="3">
    <source>
        <dbReference type="ARBA" id="ARBA00023002"/>
    </source>
</evidence>
<comment type="similarity">
    <text evidence="1">Belongs to the zinc-containing alcohol dehydrogenase family. Quinone oxidoreductase subfamily.</text>
</comment>
<keyword evidence="2" id="KW-0521">NADP</keyword>
<protein>
    <recommendedName>
        <fullName evidence="4">NADPH:quinone reductase</fullName>
        <ecNumber evidence="4">1.6.5.5</ecNumber>
    </recommendedName>
</protein>
<dbReference type="GO" id="GO:0005829">
    <property type="term" value="C:cytosol"/>
    <property type="evidence" value="ECO:0007669"/>
    <property type="project" value="TreeGrafter"/>
</dbReference>
<sequence length="324" mass="34335">MKTHAIRINEYGGPDVLQLVEVEVPELGPGEARVRHTAIGLNFIDTYHRSGLYPGALPSGLGSEAAGIVEAVGDHVTDVKVGDRVVYTGMPADSYSEVRNFPAARLVQIPEGVSDEQAAATLLKGLTAWYLLHHSYPVKPGDNVLLYAAAGGVGLLAAQWARHLGVRVIGVVSTEEKAALARANGCAEIIMANDDVPACVREMTAGVGVAAVYDSVGKDTFMASLDCLRPHGVMVTFGNASGPVAPFAPAELAKRHSLYVTRPVLFDFVTTRPQLLEACGKLFEVLGNGAVKVSINQRYSLRDAATAHRDLEARKTSGSTILVP</sequence>
<accession>A0A193LCV7</accession>
<evidence type="ECO:0000256" key="1">
    <source>
        <dbReference type="ARBA" id="ARBA00010371"/>
    </source>
</evidence>
<dbReference type="OrthoDB" id="9785812at2"/>
<evidence type="ECO:0000256" key="4">
    <source>
        <dbReference type="ARBA" id="ARBA00038919"/>
    </source>
</evidence>
<dbReference type="EMBL" id="CP016268">
    <property type="protein sequence ID" value="ANO50224.1"/>
    <property type="molecule type" value="Genomic_DNA"/>
</dbReference>
<feature type="domain" description="Enoyl reductase (ER)" evidence="6">
    <location>
        <begin position="12"/>
        <end position="322"/>
    </location>
</feature>
<keyword evidence="3" id="KW-0560">Oxidoreductase</keyword>
<reference evidence="7 8" key="1">
    <citation type="submission" date="2016-06" db="EMBL/GenBank/DDBJ databases">
        <title>Complete genome sequence of a deep-branching marine Gamma Proteobacterium Woeseia oceani type strain XK5.</title>
        <authorList>
            <person name="Mu D."/>
            <person name="Du Z."/>
        </authorList>
    </citation>
    <scope>NUCLEOTIDE SEQUENCE [LARGE SCALE GENOMIC DNA]</scope>
    <source>
        <strain evidence="7 8">XK5</strain>
    </source>
</reference>
<evidence type="ECO:0000313" key="8">
    <source>
        <dbReference type="Proteomes" id="UP000092695"/>
    </source>
</evidence>
<dbReference type="InterPro" id="IPR013154">
    <property type="entry name" value="ADH-like_N"/>
</dbReference>
<dbReference type="GO" id="GO:0008270">
    <property type="term" value="F:zinc ion binding"/>
    <property type="evidence" value="ECO:0007669"/>
    <property type="project" value="InterPro"/>
</dbReference>
<dbReference type="KEGG" id="woc:BA177_02415"/>
<dbReference type="RefSeq" id="WP_068612421.1">
    <property type="nucleotide sequence ID" value="NZ_CP016268.1"/>
</dbReference>
<evidence type="ECO:0000259" key="6">
    <source>
        <dbReference type="SMART" id="SM00829"/>
    </source>
</evidence>
<dbReference type="CDD" id="cd05286">
    <property type="entry name" value="QOR2"/>
    <property type="match status" value="1"/>
</dbReference>
<evidence type="ECO:0000256" key="5">
    <source>
        <dbReference type="ARBA" id="ARBA00048980"/>
    </source>
</evidence>
<evidence type="ECO:0000256" key="2">
    <source>
        <dbReference type="ARBA" id="ARBA00022857"/>
    </source>
</evidence>
<dbReference type="FunFam" id="3.40.50.720:FF:000053">
    <property type="entry name" value="Quinone oxidoreductase 1"/>
    <property type="match status" value="1"/>
</dbReference>